<gene>
    <name evidence="3" type="ORF">EV684_101493</name>
</gene>
<proteinExistence type="predicted"/>
<comment type="caution">
    <text evidence="3">The sequence shown here is derived from an EMBL/GenBank/DDBJ whole genome shotgun (WGS) entry which is preliminary data.</text>
</comment>
<sequence length="271" mass="27201">MFLKRALSMIAVGAAVAFGPGQAFAAAAPVPFCIDDSAANGGALSTSSNCSNGSGTNGFAVDLINGGYVEKALVTDTGSGLAFNATIVVDFGQYQLGGSEVDAGLGGVYDLYAVVTASGVLTGANTFKANTATLSFYLDTGDNTTLDLTSIDSGTLAFTPGLGDLLLGTSTTLLSGSGSTASSGGSDGFAVTFTDFGLSPDGEEFFIAPRPFYLSVYSDGDINDGTVDVVGPGLLELRGDVSANFFIPEPGTLALVGLSMLGLGIARRRKA</sequence>
<dbReference type="AlphaFoldDB" id="A0A4R2MGN0"/>
<feature type="domain" description="Ice-binding protein C-terminal" evidence="2">
    <location>
        <begin position="247"/>
        <end position="269"/>
    </location>
</feature>
<keyword evidence="1" id="KW-0732">Signal</keyword>
<dbReference type="Proteomes" id="UP000295106">
    <property type="component" value="Unassembled WGS sequence"/>
</dbReference>
<accession>A0A4R2MGN0</accession>
<dbReference type="Pfam" id="PF07589">
    <property type="entry name" value="PEP-CTERM"/>
    <property type="match status" value="1"/>
</dbReference>
<dbReference type="InterPro" id="IPR013424">
    <property type="entry name" value="Ice-binding_C"/>
</dbReference>
<dbReference type="NCBIfam" id="TIGR02595">
    <property type="entry name" value="PEP_CTERM"/>
    <property type="match status" value="1"/>
</dbReference>
<feature type="signal peptide" evidence="1">
    <location>
        <begin position="1"/>
        <end position="25"/>
    </location>
</feature>
<name>A0A4R2MGN0_RUBGE</name>
<reference evidence="3 4" key="1">
    <citation type="submission" date="2019-03" db="EMBL/GenBank/DDBJ databases">
        <title>Genomic Encyclopedia of Type Strains, Phase IV (KMG-IV): sequencing the most valuable type-strain genomes for metagenomic binning, comparative biology and taxonomic classification.</title>
        <authorList>
            <person name="Goeker M."/>
        </authorList>
    </citation>
    <scope>NUCLEOTIDE SEQUENCE [LARGE SCALE GENOMIC DNA]</scope>
    <source>
        <strain evidence="3 4">DSM 1709</strain>
    </source>
</reference>
<evidence type="ECO:0000313" key="4">
    <source>
        <dbReference type="Proteomes" id="UP000295106"/>
    </source>
</evidence>
<protein>
    <submittedName>
        <fullName evidence="3">Putative secreted protein with PEP-CTERM sorting signal</fullName>
    </submittedName>
</protein>
<organism evidence="3 4">
    <name type="scientific">Rubrivivax gelatinosus</name>
    <name type="common">Rhodocyclus gelatinosus</name>
    <name type="synonym">Rhodopseudomonas gelatinosa</name>
    <dbReference type="NCBI Taxonomy" id="28068"/>
    <lineage>
        <taxon>Bacteria</taxon>
        <taxon>Pseudomonadati</taxon>
        <taxon>Pseudomonadota</taxon>
        <taxon>Betaproteobacteria</taxon>
        <taxon>Burkholderiales</taxon>
        <taxon>Sphaerotilaceae</taxon>
        <taxon>Rubrivivax</taxon>
    </lineage>
</organism>
<dbReference type="NCBIfam" id="NF033554">
    <property type="entry name" value="floc_PepA"/>
    <property type="match status" value="1"/>
</dbReference>
<evidence type="ECO:0000256" key="1">
    <source>
        <dbReference type="SAM" id="SignalP"/>
    </source>
</evidence>
<evidence type="ECO:0000259" key="2">
    <source>
        <dbReference type="Pfam" id="PF07589"/>
    </source>
</evidence>
<feature type="chain" id="PRO_5020639023" evidence="1">
    <location>
        <begin position="26"/>
        <end position="271"/>
    </location>
</feature>
<evidence type="ECO:0000313" key="3">
    <source>
        <dbReference type="EMBL" id="TCP05621.1"/>
    </source>
</evidence>
<dbReference type="EMBL" id="SLXD01000001">
    <property type="protein sequence ID" value="TCP05621.1"/>
    <property type="molecule type" value="Genomic_DNA"/>
</dbReference>